<feature type="transmembrane region" description="Helical" evidence="2">
    <location>
        <begin position="207"/>
        <end position="226"/>
    </location>
</feature>
<dbReference type="PANTHER" id="PTHR31032">
    <property type="entry name" value="PGR5-LIKE PROTEIN 1B, CHLOROPLASTIC"/>
    <property type="match status" value="1"/>
</dbReference>
<protein>
    <submittedName>
        <fullName evidence="3">Uncharacterized protein</fullName>
    </submittedName>
</protein>
<keyword evidence="2" id="KW-0472">Membrane</keyword>
<feature type="transmembrane region" description="Helical" evidence="2">
    <location>
        <begin position="246"/>
        <end position="271"/>
    </location>
</feature>
<dbReference type="EMBL" id="CAUYUE010000002">
    <property type="protein sequence ID" value="CAK0745715.1"/>
    <property type="molecule type" value="Genomic_DNA"/>
</dbReference>
<keyword evidence="2" id="KW-1133">Transmembrane helix</keyword>
<dbReference type="GO" id="GO:0009773">
    <property type="term" value="P:photosynthetic electron transport in photosystem I"/>
    <property type="evidence" value="ECO:0007669"/>
    <property type="project" value="InterPro"/>
</dbReference>
<proteinExistence type="predicted"/>
<dbReference type="GO" id="GO:0009535">
    <property type="term" value="C:chloroplast thylakoid membrane"/>
    <property type="evidence" value="ECO:0007669"/>
    <property type="project" value="InterPro"/>
</dbReference>
<name>A0AAV1HTH8_9CHLO</name>
<organism evidence="3 4">
    <name type="scientific">Coccomyxa viridis</name>
    <dbReference type="NCBI Taxonomy" id="1274662"/>
    <lineage>
        <taxon>Eukaryota</taxon>
        <taxon>Viridiplantae</taxon>
        <taxon>Chlorophyta</taxon>
        <taxon>core chlorophytes</taxon>
        <taxon>Trebouxiophyceae</taxon>
        <taxon>Trebouxiophyceae incertae sedis</taxon>
        <taxon>Coccomyxaceae</taxon>
        <taxon>Coccomyxa</taxon>
    </lineage>
</organism>
<dbReference type="PANTHER" id="PTHR31032:SF1">
    <property type="entry name" value="PGR5-LIKE PROTEIN 1B, CHLOROPLASTIC"/>
    <property type="match status" value="1"/>
</dbReference>
<dbReference type="GO" id="GO:0016730">
    <property type="term" value="F:oxidoreductase activity, acting on iron-sulfur proteins as donors"/>
    <property type="evidence" value="ECO:0007669"/>
    <property type="project" value="InterPro"/>
</dbReference>
<reference evidence="3 4" key="1">
    <citation type="submission" date="2023-10" db="EMBL/GenBank/DDBJ databases">
        <authorList>
            <person name="Maclean D."/>
            <person name="Macfadyen A."/>
        </authorList>
    </citation>
    <scope>NUCLEOTIDE SEQUENCE [LARGE SCALE GENOMIC DNA]</scope>
</reference>
<evidence type="ECO:0000313" key="3">
    <source>
        <dbReference type="EMBL" id="CAK0745715.1"/>
    </source>
</evidence>
<gene>
    <name evidence="3" type="ORF">CVIRNUC_001639</name>
</gene>
<keyword evidence="4" id="KW-1185">Reference proteome</keyword>
<dbReference type="Proteomes" id="UP001314263">
    <property type="component" value="Unassembled WGS sequence"/>
</dbReference>
<evidence type="ECO:0000256" key="1">
    <source>
        <dbReference type="SAM" id="MobiDB-lite"/>
    </source>
</evidence>
<dbReference type="AlphaFoldDB" id="A0AAV1HTH8"/>
<evidence type="ECO:0000313" key="4">
    <source>
        <dbReference type="Proteomes" id="UP001314263"/>
    </source>
</evidence>
<keyword evidence="2" id="KW-0812">Transmembrane</keyword>
<feature type="region of interest" description="Disordered" evidence="1">
    <location>
        <begin position="327"/>
        <end position="360"/>
    </location>
</feature>
<dbReference type="InterPro" id="IPR039987">
    <property type="entry name" value="PGRL1"/>
</dbReference>
<accession>A0AAV1HTH8</accession>
<sequence>MQVRAQVSLSGQASCSGSCLQRLGPKTATLAALRPALHYARSQRLSQRVCAEGEKGEGGLGGVLDKVKGALGLEDDEIDENILEYCSLDPAGIRRKGKMTLGEKEQEFLAALRAYYYDEKALLSNEEFDNLKEDLIWAGSKVAVLSTVEQKFMEATLAYQAGKPIVTDEEYDNLRRELRNKNSKVVQQGPRCSIRSKNIYADANPDYLKMTLLNLPAAILTLILLFSVDDITGFEITYLLELPQPWGIFVVWGLVLPLVYIVSSSLTNLVLRDFLILKGPCPECGTEATTYFGDIFTVKGPRVDNTVTCSNCKASINVNAERRSMIISGMPGGKDDSGSKKGSSNGSKGDSKAKRQASPA</sequence>
<evidence type="ECO:0000256" key="2">
    <source>
        <dbReference type="SAM" id="Phobius"/>
    </source>
</evidence>
<comment type="caution">
    <text evidence="3">The sequence shown here is derived from an EMBL/GenBank/DDBJ whole genome shotgun (WGS) entry which is preliminary data.</text>
</comment>